<gene>
    <name evidence="1" type="ORF">G0028_01805</name>
</gene>
<protein>
    <submittedName>
        <fullName evidence="1">Uncharacterized protein</fullName>
    </submittedName>
</protein>
<evidence type="ECO:0000313" key="1">
    <source>
        <dbReference type="EMBL" id="QOW44737.1"/>
    </source>
</evidence>
<organism evidence="1 2">
    <name type="scientific">Acinetobacter piscicola</name>
    <dbReference type="NCBI Taxonomy" id="2006115"/>
    <lineage>
        <taxon>Bacteria</taxon>
        <taxon>Pseudomonadati</taxon>
        <taxon>Pseudomonadota</taxon>
        <taxon>Gammaproteobacteria</taxon>
        <taxon>Moraxellales</taxon>
        <taxon>Moraxellaceae</taxon>
        <taxon>Acinetobacter</taxon>
    </lineage>
</organism>
<evidence type="ECO:0000313" key="2">
    <source>
        <dbReference type="Proteomes" id="UP000593966"/>
    </source>
</evidence>
<dbReference type="OrthoDB" id="6712057at2"/>
<dbReference type="AlphaFoldDB" id="A0A4Q4GU49"/>
<accession>A0A4Q4GU49</accession>
<dbReference type="Proteomes" id="UP000593966">
    <property type="component" value="Chromosome"/>
</dbReference>
<proteinExistence type="predicted"/>
<name>A0A4Q4GU49_9GAMM</name>
<dbReference type="EMBL" id="CP048659">
    <property type="protein sequence ID" value="QOW44737.1"/>
    <property type="molecule type" value="Genomic_DNA"/>
</dbReference>
<keyword evidence="2" id="KW-1185">Reference proteome</keyword>
<reference evidence="1 2" key="1">
    <citation type="submission" date="2020-02" db="EMBL/GenBank/DDBJ databases">
        <title>Tigecycline-resistant Acinetobacter species from pigs and migratory birds.</title>
        <authorList>
            <person name="Chen C."/>
            <person name="Sun J."/>
            <person name="Liao X.-P."/>
            <person name="Liu Y.-H."/>
        </authorList>
    </citation>
    <scope>NUCLEOTIDE SEQUENCE [LARGE SCALE GENOMIC DNA]</scope>
    <source>
        <strain evidence="1 2">YH12207_T</strain>
    </source>
</reference>
<sequence>MDMLDQISEQIAVLDSGEKWTLSAQDLLISRADFHSISVFLSLESEKGFFSIEQDLPKKQWFQPTEITITKH</sequence>
<dbReference type="RefSeq" id="WP_130074484.1">
    <property type="nucleotide sequence ID" value="NZ_CP048659.1"/>
</dbReference>